<keyword evidence="2" id="KW-1185">Reference proteome</keyword>
<dbReference type="AlphaFoldDB" id="A0A2T5YD14"/>
<name>A0A2T5YD14_9BACT</name>
<dbReference type="Proteomes" id="UP000244225">
    <property type="component" value="Unassembled WGS sequence"/>
</dbReference>
<dbReference type="RefSeq" id="WP_108213336.1">
    <property type="nucleotide sequence ID" value="NZ_QBKI01000011.1"/>
</dbReference>
<evidence type="ECO:0000313" key="2">
    <source>
        <dbReference type="Proteomes" id="UP000244225"/>
    </source>
</evidence>
<organism evidence="1 2">
    <name type="scientific">Pontibacter mucosus</name>
    <dbReference type="NCBI Taxonomy" id="1649266"/>
    <lineage>
        <taxon>Bacteria</taxon>
        <taxon>Pseudomonadati</taxon>
        <taxon>Bacteroidota</taxon>
        <taxon>Cytophagia</taxon>
        <taxon>Cytophagales</taxon>
        <taxon>Hymenobacteraceae</taxon>
        <taxon>Pontibacter</taxon>
    </lineage>
</organism>
<gene>
    <name evidence="1" type="ORF">C8N40_11171</name>
</gene>
<reference evidence="1 2" key="1">
    <citation type="submission" date="2018-04" db="EMBL/GenBank/DDBJ databases">
        <title>Genomic Encyclopedia of Archaeal and Bacterial Type Strains, Phase II (KMG-II): from individual species to whole genera.</title>
        <authorList>
            <person name="Goeker M."/>
        </authorList>
    </citation>
    <scope>NUCLEOTIDE SEQUENCE [LARGE SCALE GENOMIC DNA]</scope>
    <source>
        <strain evidence="1 2">DSM 100162</strain>
    </source>
</reference>
<protein>
    <submittedName>
        <fullName evidence="1">Uncharacterized protein</fullName>
    </submittedName>
</protein>
<evidence type="ECO:0000313" key="1">
    <source>
        <dbReference type="EMBL" id="PTX14406.1"/>
    </source>
</evidence>
<accession>A0A2T5YD14</accession>
<proteinExistence type="predicted"/>
<sequence>MEKTSKMYRDMANKFNQLAYEAEEIEKIHPLWKAQAEDVKSVLEEMRRVATLESAHFSKISPDDKYPTNEKEADAFIKARIDLWFKTWIVGPIDCLLKDGRWG</sequence>
<dbReference type="EMBL" id="QBKI01000011">
    <property type="protein sequence ID" value="PTX14406.1"/>
    <property type="molecule type" value="Genomic_DNA"/>
</dbReference>
<comment type="caution">
    <text evidence="1">The sequence shown here is derived from an EMBL/GenBank/DDBJ whole genome shotgun (WGS) entry which is preliminary data.</text>
</comment>